<keyword evidence="1" id="KW-0560">Oxidoreductase</keyword>
<dbReference type="InterPro" id="IPR011251">
    <property type="entry name" value="Luciferase-like_dom"/>
</dbReference>
<dbReference type="Gene3D" id="3.20.20.30">
    <property type="entry name" value="Luciferase-like domain"/>
    <property type="match status" value="1"/>
</dbReference>
<comment type="caution">
    <text evidence="4">The sequence shown here is derived from an EMBL/GenBank/DDBJ whole genome shotgun (WGS) entry which is preliminary data.</text>
</comment>
<reference evidence="4 5" key="1">
    <citation type="submission" date="2019-01" db="EMBL/GenBank/DDBJ databases">
        <title>Agromyces.</title>
        <authorList>
            <person name="Li J."/>
        </authorList>
    </citation>
    <scope>NUCLEOTIDE SEQUENCE [LARGE SCALE GENOMIC DNA]</scope>
    <source>
        <strain evidence="4 5">DSM 15934</strain>
    </source>
</reference>
<dbReference type="SUPFAM" id="SSF51679">
    <property type="entry name" value="Bacterial luciferase-like"/>
    <property type="match status" value="1"/>
</dbReference>
<dbReference type="Pfam" id="PF00296">
    <property type="entry name" value="Bac_luciferase"/>
    <property type="match status" value="1"/>
</dbReference>
<dbReference type="PANTHER" id="PTHR30137:SF8">
    <property type="entry name" value="BLR5498 PROTEIN"/>
    <property type="match status" value="1"/>
</dbReference>
<dbReference type="NCBIfam" id="TIGR03858">
    <property type="entry name" value="LLM_2I7G"/>
    <property type="match status" value="1"/>
</dbReference>
<dbReference type="GO" id="GO:0004497">
    <property type="term" value="F:monooxygenase activity"/>
    <property type="evidence" value="ECO:0007669"/>
    <property type="project" value="UniProtKB-KW"/>
</dbReference>
<dbReference type="EMBL" id="SDPN01000062">
    <property type="protein sequence ID" value="RXZ67127.1"/>
    <property type="molecule type" value="Genomic_DNA"/>
</dbReference>
<dbReference type="Proteomes" id="UP000293865">
    <property type="component" value="Unassembled WGS sequence"/>
</dbReference>
<evidence type="ECO:0000313" key="5">
    <source>
        <dbReference type="Proteomes" id="UP000293865"/>
    </source>
</evidence>
<protein>
    <submittedName>
        <fullName evidence="4">LLM class flavin-dependent oxidoreductase</fullName>
    </submittedName>
</protein>
<sequence>MPQHYEFGLDTFGDVTAGPTGEHLAHAQVLRNVVEEAVLADRLGLDFFGIGEHHREDFAVSAPEVVLGAIASRTERIHLGSAVTVLSSDDPVRVFQRFATLDALSGGRAEVILGRGSFTESFPLFGFALNQYQELFEEKLNLFSELLSQEPVTWTGELRPPLTGQRVYPPVEHGTLRTWIGVGGSPESVVRAAHYGLPLVLAIIGGSPARFAPLADLYRRALEQFGHPLQPVAVHSPGFIADTDREALDTLWPHYKVIIDRIGRERGWGAVTREHFEDEAGPNGALYAGSPETVAKKIAAAMRAIGASRFDLKYSNGTLPHEAMMGSIERYAYEVVPRVRELLAVADEADDELDAVARGDRADAAAAAEHPAE</sequence>
<dbReference type="InterPro" id="IPR022290">
    <property type="entry name" value="LLM_Atu2307-like"/>
</dbReference>
<dbReference type="InterPro" id="IPR036661">
    <property type="entry name" value="Luciferase-like_sf"/>
</dbReference>
<keyword evidence="2" id="KW-0503">Monooxygenase</keyword>
<evidence type="ECO:0000313" key="4">
    <source>
        <dbReference type="EMBL" id="RXZ67127.1"/>
    </source>
</evidence>
<feature type="domain" description="Luciferase-like" evidence="3">
    <location>
        <begin position="20"/>
        <end position="308"/>
    </location>
</feature>
<evidence type="ECO:0000256" key="1">
    <source>
        <dbReference type="ARBA" id="ARBA00023002"/>
    </source>
</evidence>
<dbReference type="AlphaFoldDB" id="A0A4Q2KRC1"/>
<keyword evidence="5" id="KW-1185">Reference proteome</keyword>
<accession>A0A4Q2KRC1</accession>
<dbReference type="OrthoDB" id="9776438at2"/>
<proteinExistence type="predicted"/>
<dbReference type="InterPro" id="IPR050766">
    <property type="entry name" value="Bact_Lucif_Oxidored"/>
</dbReference>
<dbReference type="PANTHER" id="PTHR30137">
    <property type="entry name" value="LUCIFERASE-LIKE MONOOXYGENASE"/>
    <property type="match status" value="1"/>
</dbReference>
<dbReference type="GO" id="GO:0005829">
    <property type="term" value="C:cytosol"/>
    <property type="evidence" value="ECO:0007669"/>
    <property type="project" value="TreeGrafter"/>
</dbReference>
<dbReference type="GO" id="GO:0016705">
    <property type="term" value="F:oxidoreductase activity, acting on paired donors, with incorporation or reduction of molecular oxygen"/>
    <property type="evidence" value="ECO:0007669"/>
    <property type="project" value="InterPro"/>
</dbReference>
<evidence type="ECO:0000256" key="2">
    <source>
        <dbReference type="ARBA" id="ARBA00023033"/>
    </source>
</evidence>
<evidence type="ECO:0000259" key="3">
    <source>
        <dbReference type="Pfam" id="PF00296"/>
    </source>
</evidence>
<organism evidence="4 5">
    <name type="scientific">Agromyces albus</name>
    <dbReference type="NCBI Taxonomy" id="205332"/>
    <lineage>
        <taxon>Bacteria</taxon>
        <taxon>Bacillati</taxon>
        <taxon>Actinomycetota</taxon>
        <taxon>Actinomycetes</taxon>
        <taxon>Micrococcales</taxon>
        <taxon>Microbacteriaceae</taxon>
        <taxon>Agromyces</taxon>
    </lineage>
</organism>
<name>A0A4Q2KRC1_9MICO</name>
<dbReference type="RefSeq" id="WP_129522475.1">
    <property type="nucleotide sequence ID" value="NZ_SDPN01000062.1"/>
</dbReference>
<gene>
    <name evidence="4" type="ORF">ESP51_19115</name>
</gene>